<evidence type="ECO:0000256" key="5">
    <source>
        <dbReference type="SAM" id="MobiDB-lite"/>
    </source>
</evidence>
<evidence type="ECO:0000256" key="3">
    <source>
        <dbReference type="ARBA" id="ARBA00023163"/>
    </source>
</evidence>
<evidence type="ECO:0000256" key="1">
    <source>
        <dbReference type="ARBA" id="ARBA00023015"/>
    </source>
</evidence>
<comment type="caution">
    <text evidence="7">The sequence shown here is derived from an EMBL/GenBank/DDBJ whole genome shotgun (WGS) entry which is preliminary data.</text>
</comment>
<dbReference type="InterPro" id="IPR050109">
    <property type="entry name" value="HTH-type_TetR-like_transc_reg"/>
</dbReference>
<dbReference type="PANTHER" id="PTHR30055:SF234">
    <property type="entry name" value="HTH-TYPE TRANSCRIPTIONAL REGULATOR BETI"/>
    <property type="match status" value="1"/>
</dbReference>
<dbReference type="Gene3D" id="1.10.357.10">
    <property type="entry name" value="Tetracycline Repressor, domain 2"/>
    <property type="match status" value="1"/>
</dbReference>
<dbReference type="Proteomes" id="UP001165269">
    <property type="component" value="Unassembled WGS sequence"/>
</dbReference>
<dbReference type="Pfam" id="PF00440">
    <property type="entry name" value="TetR_N"/>
    <property type="match status" value="1"/>
</dbReference>
<dbReference type="SUPFAM" id="SSF46689">
    <property type="entry name" value="Homeodomain-like"/>
    <property type="match status" value="1"/>
</dbReference>
<feature type="region of interest" description="Disordered" evidence="5">
    <location>
        <begin position="1"/>
        <end position="20"/>
    </location>
</feature>
<dbReference type="RefSeq" id="WP_242765466.1">
    <property type="nucleotide sequence ID" value="NZ_JALDAY010000004.1"/>
</dbReference>
<proteinExistence type="predicted"/>
<keyword evidence="2 4" id="KW-0238">DNA-binding</keyword>
<evidence type="ECO:0000259" key="6">
    <source>
        <dbReference type="PROSITE" id="PS50977"/>
    </source>
</evidence>
<accession>A0ABS9Y526</accession>
<evidence type="ECO:0000313" key="8">
    <source>
        <dbReference type="Proteomes" id="UP001165269"/>
    </source>
</evidence>
<keyword evidence="8" id="KW-1185">Reference proteome</keyword>
<evidence type="ECO:0000256" key="4">
    <source>
        <dbReference type="PROSITE-ProRule" id="PRU00335"/>
    </source>
</evidence>
<dbReference type="InterPro" id="IPR036271">
    <property type="entry name" value="Tet_transcr_reg_TetR-rel_C_sf"/>
</dbReference>
<feature type="domain" description="HTH tetR-type" evidence="6">
    <location>
        <begin position="18"/>
        <end position="76"/>
    </location>
</feature>
<dbReference type="PROSITE" id="PS50977">
    <property type="entry name" value="HTH_TETR_2"/>
    <property type="match status" value="1"/>
</dbReference>
<dbReference type="InterPro" id="IPR001647">
    <property type="entry name" value="HTH_TetR"/>
</dbReference>
<sequence>MSPFASQPRRRGPRSDAQRNDAHILRTAARALAENPHATIQHIADEAGVARVTIYRRYPNRDAIRRAIFHTAAAEAHLVITDALDHDLDALTALRKLIAEMAAIIQRYPVLSVATDWQPLPGDAHRPSPPPTSRRMHQAVFDLVKQGQKEGVLRADLPPELLPQAITGTLHIVTRFARSLRADPAQLGTQVADLLLNGFAANTRQPAENGQCG</sequence>
<dbReference type="InterPro" id="IPR009057">
    <property type="entry name" value="Homeodomain-like_sf"/>
</dbReference>
<protein>
    <submittedName>
        <fullName evidence="7">TetR/AcrR family transcriptional regulator</fullName>
    </submittedName>
</protein>
<name>A0ABS9Y526_9ACTN</name>
<keyword evidence="1" id="KW-0805">Transcription regulation</keyword>
<dbReference type="SUPFAM" id="SSF48498">
    <property type="entry name" value="Tetracyclin repressor-like, C-terminal domain"/>
    <property type="match status" value="1"/>
</dbReference>
<evidence type="ECO:0000313" key="7">
    <source>
        <dbReference type="EMBL" id="MCI3272308.1"/>
    </source>
</evidence>
<feature type="DNA-binding region" description="H-T-H motif" evidence="4">
    <location>
        <begin position="39"/>
        <end position="58"/>
    </location>
</feature>
<organism evidence="7 8">
    <name type="scientific">Streptomyces cylindrosporus</name>
    <dbReference type="NCBI Taxonomy" id="2927583"/>
    <lineage>
        <taxon>Bacteria</taxon>
        <taxon>Bacillati</taxon>
        <taxon>Actinomycetota</taxon>
        <taxon>Actinomycetes</taxon>
        <taxon>Kitasatosporales</taxon>
        <taxon>Streptomycetaceae</taxon>
        <taxon>Streptomyces</taxon>
    </lineage>
</organism>
<keyword evidence="3" id="KW-0804">Transcription</keyword>
<dbReference type="EMBL" id="JALDAY010000004">
    <property type="protein sequence ID" value="MCI3272308.1"/>
    <property type="molecule type" value="Genomic_DNA"/>
</dbReference>
<dbReference type="Gene3D" id="1.10.10.60">
    <property type="entry name" value="Homeodomain-like"/>
    <property type="match status" value="1"/>
</dbReference>
<dbReference type="PANTHER" id="PTHR30055">
    <property type="entry name" value="HTH-TYPE TRANSCRIPTIONAL REGULATOR RUTR"/>
    <property type="match status" value="1"/>
</dbReference>
<reference evidence="7" key="1">
    <citation type="submission" date="2022-03" db="EMBL/GenBank/DDBJ databases">
        <title>Streptomyces 7R015 and 7R016 isolated from Barleria lupulina in Thailand.</title>
        <authorList>
            <person name="Kanchanasin P."/>
            <person name="Phongsopitanun W."/>
            <person name="Tanasupawat S."/>
        </authorList>
    </citation>
    <scope>NUCLEOTIDE SEQUENCE</scope>
    <source>
        <strain evidence="7">7R015</strain>
    </source>
</reference>
<gene>
    <name evidence="7" type="ORF">MQP27_14420</name>
</gene>
<evidence type="ECO:0000256" key="2">
    <source>
        <dbReference type="ARBA" id="ARBA00023125"/>
    </source>
</evidence>